<evidence type="ECO:0000313" key="3">
    <source>
        <dbReference type="EMBL" id="CBN75379.1"/>
    </source>
</evidence>
<protein>
    <recommendedName>
        <fullName evidence="5">t-SNARE coiled-coil homology domain-containing protein</fullName>
    </recommendedName>
</protein>
<evidence type="ECO:0000256" key="2">
    <source>
        <dbReference type="SAM" id="MobiDB-lite"/>
    </source>
</evidence>
<dbReference type="Gene3D" id="1.20.5.110">
    <property type="match status" value="1"/>
</dbReference>
<dbReference type="EMBL" id="FN649751">
    <property type="protein sequence ID" value="CBN75379.1"/>
    <property type="molecule type" value="Genomic_DNA"/>
</dbReference>
<dbReference type="Proteomes" id="UP000002630">
    <property type="component" value="Linkage Group LG26"/>
</dbReference>
<dbReference type="CDD" id="cd15841">
    <property type="entry name" value="SNARE_Qc"/>
    <property type="match status" value="1"/>
</dbReference>
<evidence type="ECO:0000313" key="4">
    <source>
        <dbReference type="Proteomes" id="UP000002630"/>
    </source>
</evidence>
<dbReference type="PANTHER" id="PTHR19305">
    <property type="entry name" value="SYNAPTOSOMAL ASSOCIATED PROTEIN"/>
    <property type="match status" value="1"/>
</dbReference>
<organism evidence="3 4">
    <name type="scientific">Ectocarpus siliculosus</name>
    <name type="common">Brown alga</name>
    <name type="synonym">Conferva siliculosa</name>
    <dbReference type="NCBI Taxonomy" id="2880"/>
    <lineage>
        <taxon>Eukaryota</taxon>
        <taxon>Sar</taxon>
        <taxon>Stramenopiles</taxon>
        <taxon>Ochrophyta</taxon>
        <taxon>PX clade</taxon>
        <taxon>Phaeophyceae</taxon>
        <taxon>Ectocarpales</taxon>
        <taxon>Ectocarpaceae</taxon>
        <taxon>Ectocarpus</taxon>
    </lineage>
</organism>
<dbReference type="FunCoup" id="D8LTY9">
    <property type="interactions" value="6"/>
</dbReference>
<feature type="compositionally biased region" description="Basic residues" evidence="2">
    <location>
        <begin position="172"/>
        <end position="186"/>
    </location>
</feature>
<name>D8LTY9_ECTSI</name>
<evidence type="ECO:0008006" key="5">
    <source>
        <dbReference type="Google" id="ProtNLM"/>
    </source>
</evidence>
<dbReference type="EMBL" id="FN649138">
    <property type="protein sequence ID" value="CBN75379.1"/>
    <property type="molecule type" value="Genomic_DNA"/>
</dbReference>
<keyword evidence="4" id="KW-1185">Reference proteome</keyword>
<reference evidence="3 4" key="1">
    <citation type="journal article" date="2010" name="Nature">
        <title>The Ectocarpus genome and the independent evolution of multicellularity in brown algae.</title>
        <authorList>
            <person name="Cock J.M."/>
            <person name="Sterck L."/>
            <person name="Rouze P."/>
            <person name="Scornet D."/>
            <person name="Allen A.E."/>
            <person name="Amoutzias G."/>
            <person name="Anthouard V."/>
            <person name="Artiguenave F."/>
            <person name="Aury J.M."/>
            <person name="Badger J.H."/>
            <person name="Beszteri B."/>
            <person name="Billiau K."/>
            <person name="Bonnet E."/>
            <person name="Bothwell J.H."/>
            <person name="Bowler C."/>
            <person name="Boyen C."/>
            <person name="Brownlee C."/>
            <person name="Carrano C.J."/>
            <person name="Charrier B."/>
            <person name="Cho G.Y."/>
            <person name="Coelho S.M."/>
            <person name="Collen J."/>
            <person name="Corre E."/>
            <person name="Da Silva C."/>
            <person name="Delage L."/>
            <person name="Delaroque N."/>
            <person name="Dittami S.M."/>
            <person name="Doulbeau S."/>
            <person name="Elias M."/>
            <person name="Farnham G."/>
            <person name="Gachon C.M."/>
            <person name="Gschloessl B."/>
            <person name="Heesch S."/>
            <person name="Jabbari K."/>
            <person name="Jubin C."/>
            <person name="Kawai H."/>
            <person name="Kimura K."/>
            <person name="Kloareg B."/>
            <person name="Kupper F.C."/>
            <person name="Lang D."/>
            <person name="Le Bail A."/>
            <person name="Leblanc C."/>
            <person name="Lerouge P."/>
            <person name="Lohr M."/>
            <person name="Lopez P.J."/>
            <person name="Martens C."/>
            <person name="Maumus F."/>
            <person name="Michel G."/>
            <person name="Miranda-Saavedra D."/>
            <person name="Morales J."/>
            <person name="Moreau H."/>
            <person name="Motomura T."/>
            <person name="Nagasato C."/>
            <person name="Napoli C.A."/>
            <person name="Nelson D.R."/>
            <person name="Nyvall-Collen P."/>
            <person name="Peters A.F."/>
            <person name="Pommier C."/>
            <person name="Potin P."/>
            <person name="Poulain J."/>
            <person name="Quesneville H."/>
            <person name="Read B."/>
            <person name="Rensing S.A."/>
            <person name="Ritter A."/>
            <person name="Rousvoal S."/>
            <person name="Samanta M."/>
            <person name="Samson G."/>
            <person name="Schroeder D.C."/>
            <person name="Segurens B."/>
            <person name="Strittmatter M."/>
            <person name="Tonon T."/>
            <person name="Tregear J.W."/>
            <person name="Valentin K."/>
            <person name="von Dassow P."/>
            <person name="Yamagishi T."/>
            <person name="Van de Peer Y."/>
            <person name="Wincker P."/>
        </authorList>
    </citation>
    <scope>NUCLEOTIDE SEQUENCE [LARGE SCALE GENOMIC DNA]</scope>
    <source>
        <strain evidence="4">Ec32 / CCAP1310/4</strain>
    </source>
</reference>
<evidence type="ECO:0000256" key="1">
    <source>
        <dbReference type="ARBA" id="ARBA00009480"/>
    </source>
</evidence>
<sequence>MASGPRRHTPSSDSDRLWPVDKQPNAASRGGDDSSPRDVASMKAEIAELQAGTTASLDRAIAAAEATASVGARTQVTLKEQREQMGEIDAEARAIDGTLKRTGHNLKYGLTWRGALTAPFRRKKPPAQQAGGGGITGGDISPVFKDDFRQSTPPGGAPAHGGSTSSTPSPKKGGRLKFGSPRKKAGAARAEEIGTKAASKLPENVPEGFETQLDTLDSLLDGLTVQAKEIGAELKQQNEGIEVLGERVEPLRQETAFQAKQIKRRFGVK</sequence>
<gene>
    <name evidence="3" type="ORF">Esi_0090_0065</name>
</gene>
<dbReference type="AlphaFoldDB" id="D8LTY9"/>
<dbReference type="SUPFAM" id="SSF58038">
    <property type="entry name" value="SNARE fusion complex"/>
    <property type="match status" value="1"/>
</dbReference>
<accession>D8LTY9</accession>
<feature type="region of interest" description="Disordered" evidence="2">
    <location>
        <begin position="1"/>
        <end position="40"/>
    </location>
</feature>
<dbReference type="PANTHER" id="PTHR19305:SF9">
    <property type="entry name" value="SYNAPTOSOMAL-ASSOCIATED PROTEIN 29"/>
    <property type="match status" value="1"/>
</dbReference>
<feature type="region of interest" description="Disordered" evidence="2">
    <location>
        <begin position="119"/>
        <end position="206"/>
    </location>
</feature>
<dbReference type="GO" id="GO:0005886">
    <property type="term" value="C:plasma membrane"/>
    <property type="evidence" value="ECO:0007669"/>
    <property type="project" value="TreeGrafter"/>
</dbReference>
<proteinExistence type="inferred from homology"/>
<comment type="similarity">
    <text evidence="1">Belongs to the SNAP-25 family.</text>
</comment>
<dbReference type="InParanoid" id="D8LTY9"/>